<dbReference type="Gene3D" id="3.40.630.10">
    <property type="entry name" value="Zn peptidases"/>
    <property type="match status" value="1"/>
</dbReference>
<dbReference type="GO" id="GO:0004180">
    <property type="term" value="F:carboxypeptidase activity"/>
    <property type="evidence" value="ECO:0007669"/>
    <property type="project" value="UniProtKB-KW"/>
</dbReference>
<evidence type="ECO:0000256" key="17">
    <source>
        <dbReference type="ARBA" id="ARBA00023180"/>
    </source>
</evidence>
<comment type="caution">
    <text evidence="22">The sequence shown here is derived from an EMBL/GenBank/DDBJ whole genome shotgun (WGS) entry which is preliminary data.</text>
</comment>
<evidence type="ECO:0000256" key="15">
    <source>
        <dbReference type="ARBA" id="ARBA00023049"/>
    </source>
</evidence>
<evidence type="ECO:0000256" key="2">
    <source>
        <dbReference type="ARBA" id="ARBA00004371"/>
    </source>
</evidence>
<dbReference type="GO" id="GO:0070573">
    <property type="term" value="F:metallodipeptidase activity"/>
    <property type="evidence" value="ECO:0007669"/>
    <property type="project" value="InterPro"/>
</dbReference>
<dbReference type="Proteomes" id="UP000216225">
    <property type="component" value="Unassembled WGS sequence"/>
</dbReference>
<evidence type="ECO:0000256" key="14">
    <source>
        <dbReference type="ARBA" id="ARBA00023034"/>
    </source>
</evidence>
<protein>
    <recommendedName>
        <fullName evidence="5">Carboxypeptidase Q</fullName>
    </recommendedName>
    <alternativeName>
        <fullName evidence="20">Plasma glutamate carboxypeptidase</fullName>
    </alternativeName>
</protein>
<dbReference type="Gene3D" id="3.50.30.30">
    <property type="match status" value="1"/>
</dbReference>
<evidence type="ECO:0000313" key="22">
    <source>
        <dbReference type="EMBL" id="RKJ98650.1"/>
    </source>
</evidence>
<keyword evidence="16" id="KW-0865">Zymogen</keyword>
<keyword evidence="17" id="KW-0325">Glycoprotein</keyword>
<proteinExistence type="predicted"/>
<dbReference type="SUPFAM" id="SSF53187">
    <property type="entry name" value="Zn-dependent exopeptidases"/>
    <property type="match status" value="1"/>
</dbReference>
<evidence type="ECO:0000256" key="18">
    <source>
        <dbReference type="ARBA" id="ARBA00023228"/>
    </source>
</evidence>
<dbReference type="InterPro" id="IPR007484">
    <property type="entry name" value="Peptidase_M28"/>
</dbReference>
<keyword evidence="13" id="KW-0862">Zinc</keyword>
<evidence type="ECO:0000256" key="19">
    <source>
        <dbReference type="ARBA" id="ARBA00025833"/>
    </source>
</evidence>
<evidence type="ECO:0000256" key="6">
    <source>
        <dbReference type="ARBA" id="ARBA00022525"/>
    </source>
</evidence>
<organism evidence="22 23">
    <name type="scientific">Alicycliphilus denitrificans</name>
    <dbReference type="NCBI Taxonomy" id="179636"/>
    <lineage>
        <taxon>Bacteria</taxon>
        <taxon>Pseudomonadati</taxon>
        <taxon>Pseudomonadota</taxon>
        <taxon>Betaproteobacteria</taxon>
        <taxon>Burkholderiales</taxon>
        <taxon>Comamonadaceae</taxon>
        <taxon>Alicycliphilus</taxon>
    </lineage>
</organism>
<evidence type="ECO:0000256" key="9">
    <source>
        <dbReference type="ARBA" id="ARBA00022723"/>
    </source>
</evidence>
<keyword evidence="8" id="KW-0645">Protease</keyword>
<dbReference type="RefSeq" id="WP_094434867.1">
    <property type="nucleotide sequence ID" value="NZ_NKDB02000001.1"/>
</dbReference>
<evidence type="ECO:0000256" key="1">
    <source>
        <dbReference type="ARBA" id="ARBA00004240"/>
    </source>
</evidence>
<dbReference type="InterPro" id="IPR039866">
    <property type="entry name" value="CPQ"/>
</dbReference>
<keyword evidence="6" id="KW-0964">Secreted</keyword>
<keyword evidence="18" id="KW-0458">Lysosome</keyword>
<sequence>MLTEIEKEILAHVSTEAGWELVEAFARTRRELPEEFQHGAAMLAERLRAAGLTVKQETPDLYLGIPRHAEVRCEGRVFRSKATALSPNQPAITAKLVHVPARDGSVRTHSNDPAIIFGDGVTRESLKARVQGRIVLTEGLSNPGRSDLLEKLGALAVITINPGKSVHWGASSTVWGNPLMDDMERLPRMVSMAVNREDGDALAAAAAREAEVTIEAEVLHGWFPQTITTVEIQAEGPFAHEFVLLHGHLDSWDLGVGDNATGNATLMEVARVLHANRRHLRRSVRIAWWPGHSAGRYAGSTWYADRHAFELHEDCVAHINCDSPGCKDATDYSRIRGMAEAQPLVAGAVADLFRQECKLDRPTRGGDYSFNNLGVSGALLTSSMVPAEERKRRGWYAVGGNGGSPTWHTEDDVFEVADRAVLENDVRLYALVALRLAAVDAPQLDYRIPVRDLSQRLAQARQQAGATVDLALHERLAAQLAEALDACYDADASAPRVPRWPAVKRAARSIVRAGYAERGVFEQDSAYATPFVPLLAAVSQIGRHPAATTSLQRGANLLRAELAHALSAVAQS</sequence>
<dbReference type="GO" id="GO:0005576">
    <property type="term" value="C:extracellular region"/>
    <property type="evidence" value="ECO:0007669"/>
    <property type="project" value="UniProtKB-SubCell"/>
</dbReference>
<keyword evidence="9" id="KW-0479">Metal-binding</keyword>
<keyword evidence="11" id="KW-0378">Hydrolase</keyword>
<accession>A0A420KFF3</accession>
<dbReference type="PANTHER" id="PTHR12053:SF3">
    <property type="entry name" value="CARBOXYPEPTIDASE Q"/>
    <property type="match status" value="1"/>
</dbReference>
<gene>
    <name evidence="22" type="ORF">CE154_002470</name>
</gene>
<comment type="subunit">
    <text evidence="19">Homodimer. The monomeric form is inactive while the homodimer is active.</text>
</comment>
<feature type="domain" description="Peptidase M28" evidence="21">
    <location>
        <begin position="233"/>
        <end position="423"/>
    </location>
</feature>
<evidence type="ECO:0000256" key="10">
    <source>
        <dbReference type="ARBA" id="ARBA00022729"/>
    </source>
</evidence>
<evidence type="ECO:0000256" key="3">
    <source>
        <dbReference type="ARBA" id="ARBA00004555"/>
    </source>
</evidence>
<evidence type="ECO:0000256" key="13">
    <source>
        <dbReference type="ARBA" id="ARBA00022833"/>
    </source>
</evidence>
<keyword evidence="10" id="KW-0732">Signal</keyword>
<evidence type="ECO:0000313" key="23">
    <source>
        <dbReference type="Proteomes" id="UP000216225"/>
    </source>
</evidence>
<dbReference type="PANTHER" id="PTHR12053">
    <property type="entry name" value="PROTEASE FAMILY M28 PLASMA GLUTAMATE CARBOXYPEPTIDASE-RELATED"/>
    <property type="match status" value="1"/>
</dbReference>
<evidence type="ECO:0000256" key="20">
    <source>
        <dbReference type="ARBA" id="ARBA00033328"/>
    </source>
</evidence>
<name>A0A420KFF3_9BURK</name>
<dbReference type="AlphaFoldDB" id="A0A420KFF3"/>
<comment type="subcellular location">
    <subcellularLocation>
        <location evidence="1">Endoplasmic reticulum</location>
    </subcellularLocation>
    <subcellularLocation>
        <location evidence="3">Golgi apparatus</location>
    </subcellularLocation>
    <subcellularLocation>
        <location evidence="2">Lysosome</location>
    </subcellularLocation>
    <subcellularLocation>
        <location evidence="4">Secreted</location>
    </subcellularLocation>
</comment>
<keyword evidence="7" id="KW-0121">Carboxypeptidase</keyword>
<keyword evidence="12" id="KW-0256">Endoplasmic reticulum</keyword>
<dbReference type="EMBL" id="NKDB02000001">
    <property type="protein sequence ID" value="RKJ98650.1"/>
    <property type="molecule type" value="Genomic_DNA"/>
</dbReference>
<evidence type="ECO:0000256" key="5">
    <source>
        <dbReference type="ARBA" id="ARBA00014116"/>
    </source>
</evidence>
<keyword evidence="14" id="KW-0333">Golgi apparatus</keyword>
<dbReference type="GO" id="GO:0005764">
    <property type="term" value="C:lysosome"/>
    <property type="evidence" value="ECO:0007669"/>
    <property type="project" value="UniProtKB-SubCell"/>
</dbReference>
<reference evidence="22 23" key="1">
    <citation type="submission" date="2018-09" db="EMBL/GenBank/DDBJ databases">
        <title>Genome comparison of Alicycliphilus sp. BQ1, a polyurethanolytic bacterium, with its closest phylogenetic relatives Alicycliphilus denitrificans BC and K601, unable to attack polyurethane.</title>
        <authorList>
            <person name="Loza-Tavera H."/>
            <person name="Lozano L."/>
            <person name="Cevallos M."/>
            <person name="Maya-Lucas O."/>
            <person name="Garcia-Mena J."/>
            <person name="Hernandez J."/>
        </authorList>
    </citation>
    <scope>NUCLEOTIDE SEQUENCE [LARGE SCALE GENOMIC DNA]</scope>
    <source>
        <strain evidence="22 23">BQ1</strain>
    </source>
</reference>
<dbReference type="GO" id="GO:0046872">
    <property type="term" value="F:metal ion binding"/>
    <property type="evidence" value="ECO:0007669"/>
    <property type="project" value="UniProtKB-KW"/>
</dbReference>
<evidence type="ECO:0000256" key="4">
    <source>
        <dbReference type="ARBA" id="ARBA00004613"/>
    </source>
</evidence>
<evidence type="ECO:0000256" key="16">
    <source>
        <dbReference type="ARBA" id="ARBA00023145"/>
    </source>
</evidence>
<evidence type="ECO:0000256" key="11">
    <source>
        <dbReference type="ARBA" id="ARBA00022801"/>
    </source>
</evidence>
<evidence type="ECO:0000256" key="12">
    <source>
        <dbReference type="ARBA" id="ARBA00022824"/>
    </source>
</evidence>
<keyword evidence="15" id="KW-0482">Metalloprotease</keyword>
<evidence type="ECO:0000256" key="8">
    <source>
        <dbReference type="ARBA" id="ARBA00022670"/>
    </source>
</evidence>
<dbReference type="Pfam" id="PF04389">
    <property type="entry name" value="Peptidase_M28"/>
    <property type="match status" value="1"/>
</dbReference>
<evidence type="ECO:0000256" key="7">
    <source>
        <dbReference type="ARBA" id="ARBA00022645"/>
    </source>
</evidence>
<evidence type="ECO:0000259" key="21">
    <source>
        <dbReference type="Pfam" id="PF04389"/>
    </source>
</evidence>
<dbReference type="GO" id="GO:0006508">
    <property type="term" value="P:proteolysis"/>
    <property type="evidence" value="ECO:0007669"/>
    <property type="project" value="UniProtKB-KW"/>
</dbReference>